<keyword evidence="3" id="KW-0808">Transferase</keyword>
<feature type="coiled-coil region" evidence="1">
    <location>
        <begin position="60"/>
        <end position="94"/>
    </location>
</feature>
<proteinExistence type="predicted"/>
<protein>
    <submittedName>
        <fullName evidence="3">Binary ADP-ribosyltransferase CDT toxin</fullName>
    </submittedName>
</protein>
<dbReference type="Gene3D" id="3.90.176.10">
    <property type="entry name" value="Toxin ADP-ribosyltransferase, Chain A, domain 1"/>
    <property type="match status" value="1"/>
</dbReference>
<dbReference type="GO" id="GO:0005576">
    <property type="term" value="C:extracellular region"/>
    <property type="evidence" value="ECO:0007669"/>
    <property type="project" value="InterPro"/>
</dbReference>
<name>Q7WUH3_CLODI</name>
<feature type="domain" description="ADP ribosyltransferase" evidence="2">
    <location>
        <begin position="66"/>
        <end position="181"/>
    </location>
</feature>
<dbReference type="Pfam" id="PF03496">
    <property type="entry name" value="ADPrib_exo_Tox"/>
    <property type="match status" value="1"/>
</dbReference>
<sequence length="427" mass="49974">MKKFRKHKRISNCISILLILYLTLGGLLPNNIYAQDLQSYSEKVCNTTYKAPIERPEDFLKDKEKAKEWERKEAERIEQKLERSEKEALESYKKDSVEISKYSQTRNYFYDYQIEANSREKEYKELRNAISKNKIDKPMYVYYFESPEKFAFNKVIRTENQNEISLEKFNEFKETIQNHIQDKLLPYIANKDGLQGSANKLNGETKIKIPMSELKPYKRYVFSGYSKDPLTSNSIIVKIKAKEEKTDYLVPEQGYTKFSYEFETTEKDSSNIEITLIGSGTTYLDNLSITELNSTPEILDEPEVKIPTDQEIIDAHKIYFADLNFNPSTGNTYINGMYFAPTQTNKEALDYIQKYRVEATLQYSGFKDIGTKDKEMRNYLGDPNQPKTNYVNLRSYFTGGENIMTYKKLRIYAITPDDRELLVLSVD</sequence>
<evidence type="ECO:0000313" key="3">
    <source>
        <dbReference type="EMBL" id="AAQ16564.1"/>
    </source>
</evidence>
<dbReference type="InterPro" id="IPR003540">
    <property type="entry name" value="ADP-ribosyltransferase"/>
</dbReference>
<reference evidence="3" key="1">
    <citation type="submission" date="2003-07" db="EMBL/GenBank/DDBJ databases">
        <title>Identification of virulence genes detected by genetic differences between two pathogenically diverse Clostridium difficile strains and characterization of a functional binary ADP-ribosyltransferase toxin.</title>
        <authorList>
            <person name="Angeles D.C."/>
            <person name="Chang S.Y."/>
            <person name="Song K.P."/>
        </authorList>
    </citation>
    <scope>NUCLEOTIDE SEQUENCE</scope>
    <source>
        <strain evidence="3">CCUG 19126</strain>
    </source>
</reference>
<keyword evidence="1" id="KW-0175">Coiled coil</keyword>
<dbReference type="SUPFAM" id="SSF56399">
    <property type="entry name" value="ADP-ribosylation"/>
    <property type="match status" value="1"/>
</dbReference>
<evidence type="ECO:0000259" key="2">
    <source>
        <dbReference type="Pfam" id="PF03496"/>
    </source>
</evidence>
<dbReference type="GO" id="GO:0016740">
    <property type="term" value="F:transferase activity"/>
    <property type="evidence" value="ECO:0007669"/>
    <property type="project" value="UniProtKB-KW"/>
</dbReference>
<dbReference type="EMBL" id="AY341253">
    <property type="protein sequence ID" value="AAQ16564.1"/>
    <property type="molecule type" value="Genomic_DNA"/>
</dbReference>
<dbReference type="PROSITE" id="PS51996">
    <property type="entry name" value="TR_MART"/>
    <property type="match status" value="1"/>
</dbReference>
<organism evidence="3">
    <name type="scientific">Clostridioides difficile</name>
    <name type="common">Peptoclostridium difficile</name>
    <dbReference type="NCBI Taxonomy" id="1496"/>
    <lineage>
        <taxon>Bacteria</taxon>
        <taxon>Bacillati</taxon>
        <taxon>Bacillota</taxon>
        <taxon>Clostridia</taxon>
        <taxon>Peptostreptococcales</taxon>
        <taxon>Peptostreptococcaceae</taxon>
        <taxon>Clostridioides</taxon>
    </lineage>
</organism>
<dbReference type="InterPro" id="IPR016013">
    <property type="entry name" value="Binary_toxinA_clost-typ"/>
</dbReference>
<gene>
    <name evidence="3" type="primary">cdt</name>
</gene>
<accession>Q7WUH3</accession>
<evidence type="ECO:0000256" key="1">
    <source>
        <dbReference type="SAM" id="Coils"/>
    </source>
</evidence>
<dbReference type="BRENDA" id="2.4.2.31">
    <property type="organism ID" value="1473"/>
</dbReference>
<dbReference type="PRINTS" id="PR01390">
    <property type="entry name" value="BINARYTOXINA"/>
</dbReference>
<dbReference type="AlphaFoldDB" id="Q7WUH3"/>
<dbReference type="SMR" id="Q7WUH3"/>